<dbReference type="OrthoDB" id="4741271at2759"/>
<feature type="region of interest" description="Disordered" evidence="1">
    <location>
        <begin position="1"/>
        <end position="115"/>
    </location>
</feature>
<name>A0A7C8MTM2_9PEZI</name>
<evidence type="ECO:0000313" key="2">
    <source>
        <dbReference type="EMBL" id="KAF2970248.1"/>
    </source>
</evidence>
<dbReference type="AlphaFoldDB" id="A0A7C8MTM2"/>
<organism evidence="2 3">
    <name type="scientific">Xylaria multiplex</name>
    <dbReference type="NCBI Taxonomy" id="323545"/>
    <lineage>
        <taxon>Eukaryota</taxon>
        <taxon>Fungi</taxon>
        <taxon>Dikarya</taxon>
        <taxon>Ascomycota</taxon>
        <taxon>Pezizomycotina</taxon>
        <taxon>Sordariomycetes</taxon>
        <taxon>Xylariomycetidae</taxon>
        <taxon>Xylariales</taxon>
        <taxon>Xylariaceae</taxon>
        <taxon>Xylaria</taxon>
    </lineage>
</organism>
<sequence length="115" mass="12765">MSDILHKIKDAVSHHHDHTHDHAKEKKHSSSGHSKANGARTDLDLNCARSSTHDPVDLTGRHVDPDDRDLDGSRRSHDHDAPDLTGPHHEHDSVDINGQHPSTHDAPDLVPHSRQ</sequence>
<reference evidence="2 3" key="1">
    <citation type="submission" date="2019-12" db="EMBL/GenBank/DDBJ databases">
        <title>Draft genome sequence of the ascomycete Xylaria multiplex DSM 110363.</title>
        <authorList>
            <person name="Buettner E."/>
            <person name="Kellner H."/>
        </authorList>
    </citation>
    <scope>NUCLEOTIDE SEQUENCE [LARGE SCALE GENOMIC DNA]</scope>
    <source>
        <strain evidence="2 3">DSM 110363</strain>
    </source>
</reference>
<keyword evidence="3" id="KW-1185">Reference proteome</keyword>
<dbReference type="InParanoid" id="A0A7C8MTM2"/>
<feature type="compositionally biased region" description="Basic and acidic residues" evidence="1">
    <location>
        <begin position="1"/>
        <end position="24"/>
    </location>
</feature>
<proteinExistence type="predicted"/>
<accession>A0A7C8MTM2</accession>
<dbReference type="Proteomes" id="UP000481858">
    <property type="component" value="Unassembled WGS sequence"/>
</dbReference>
<dbReference type="EMBL" id="WUBL01000025">
    <property type="protein sequence ID" value="KAF2970248.1"/>
    <property type="molecule type" value="Genomic_DNA"/>
</dbReference>
<feature type="compositionally biased region" description="Basic and acidic residues" evidence="1">
    <location>
        <begin position="51"/>
        <end position="94"/>
    </location>
</feature>
<evidence type="ECO:0000313" key="3">
    <source>
        <dbReference type="Proteomes" id="UP000481858"/>
    </source>
</evidence>
<gene>
    <name evidence="2" type="ORF">GQX73_g3301</name>
</gene>
<protein>
    <submittedName>
        <fullName evidence="2">Uncharacterized protein</fullName>
    </submittedName>
</protein>
<comment type="caution">
    <text evidence="2">The sequence shown here is derived from an EMBL/GenBank/DDBJ whole genome shotgun (WGS) entry which is preliminary data.</text>
</comment>
<evidence type="ECO:0000256" key="1">
    <source>
        <dbReference type="SAM" id="MobiDB-lite"/>
    </source>
</evidence>